<dbReference type="EMBL" id="JAMSLR010000003">
    <property type="protein sequence ID" value="MCM8748728.1"/>
    <property type="molecule type" value="Genomic_DNA"/>
</dbReference>
<dbReference type="Pfam" id="PF00365">
    <property type="entry name" value="PFK"/>
    <property type="match status" value="1"/>
</dbReference>
<dbReference type="Gene3D" id="3.40.50.460">
    <property type="entry name" value="Phosphofructokinase domain"/>
    <property type="match status" value="1"/>
</dbReference>
<dbReference type="GO" id="GO:0047334">
    <property type="term" value="F:diphosphate-fructose-6-phosphate 1-phosphotransferase activity"/>
    <property type="evidence" value="ECO:0007669"/>
    <property type="project" value="UniProtKB-EC"/>
</dbReference>
<dbReference type="EC" id="2.7.1.90" evidence="10"/>
<keyword evidence="13" id="KW-1185">Reference proteome</keyword>
<dbReference type="InterPro" id="IPR011404">
    <property type="entry name" value="PPi-PFK"/>
</dbReference>
<keyword evidence="4 10" id="KW-0808">Transferase</keyword>
<dbReference type="SUPFAM" id="SSF53784">
    <property type="entry name" value="Phosphofructokinase"/>
    <property type="match status" value="1"/>
</dbReference>
<evidence type="ECO:0000313" key="12">
    <source>
        <dbReference type="EMBL" id="MCM8748728.1"/>
    </source>
</evidence>
<sequence>MGSRQNLLVAQAGGATAVINSSLVGVVEAARESGRFQAIIGARRGIEGVLRQDFVDLGAQPRELLQRVARTPSAALGVTRLRLSSETTQLALEILARYEVGAFVYIGGNDSAETALRLASAARRAGQPLQVVVVPKTIDNDLTATDHCPGYGSIARFLALATRDAGLDTEATAGLYPVKLIEVMGRNAGWVAASTALAQVASEDAPHLIFFPERPPASLDAFLEEIASAYDRFGHVVAVVPETLRDAQGRPLGGEQAQWVDPFGHPYYPGPAPVLAQAIERRLRLRARYDKPGTIARMFMSCTSPVDWQEAYEAGTKAVALLCEGASDVMVSLERVSDEPYEVRFGAVPLAAVANRERALPDEFIGPDGRSVSAAFRRYALPLVGDPFPPYARLQDLPFRPQSTT</sequence>
<comment type="catalytic activity">
    <reaction evidence="9 10">
        <text>beta-D-fructose 6-phosphate + diphosphate = beta-D-fructose 1,6-bisphosphate + phosphate + H(+)</text>
        <dbReference type="Rhea" id="RHEA:13613"/>
        <dbReference type="ChEBI" id="CHEBI:15378"/>
        <dbReference type="ChEBI" id="CHEBI:32966"/>
        <dbReference type="ChEBI" id="CHEBI:33019"/>
        <dbReference type="ChEBI" id="CHEBI:43474"/>
        <dbReference type="ChEBI" id="CHEBI:57634"/>
        <dbReference type="EC" id="2.7.1.90"/>
    </reaction>
</comment>
<dbReference type="GO" id="GO:0003872">
    <property type="term" value="F:6-phosphofructokinase activity"/>
    <property type="evidence" value="ECO:0007669"/>
    <property type="project" value="UniProtKB-UniRule"/>
</dbReference>
<feature type="binding site" evidence="10">
    <location>
        <begin position="137"/>
        <end position="139"/>
    </location>
    <ligand>
        <name>substrate</name>
    </ligand>
</feature>
<evidence type="ECO:0000256" key="9">
    <source>
        <dbReference type="ARBA" id="ARBA00048072"/>
    </source>
</evidence>
<evidence type="ECO:0000256" key="7">
    <source>
        <dbReference type="ARBA" id="ARBA00022842"/>
    </source>
</evidence>
<comment type="caution">
    <text evidence="12">The sequence shown here is derived from an EMBL/GenBank/DDBJ whole genome shotgun (WGS) entry which is preliminary data.</text>
</comment>
<feature type="active site" description="Proton acceptor" evidence="10">
    <location>
        <position position="139"/>
    </location>
</feature>
<feature type="site" description="Important for catalytic activity; stabilizes the transition state when the phosphoryl donor is PPi" evidence="10">
    <location>
        <position position="136"/>
    </location>
</feature>
<dbReference type="GO" id="GO:0005829">
    <property type="term" value="C:cytosol"/>
    <property type="evidence" value="ECO:0007669"/>
    <property type="project" value="TreeGrafter"/>
</dbReference>
<evidence type="ECO:0000256" key="2">
    <source>
        <dbReference type="ARBA" id="ARBA00003138"/>
    </source>
</evidence>
<protein>
    <recommendedName>
        <fullName evidence="10">Pyrophosphate--fructose 6-phosphate 1-phosphotransferase</fullName>
        <ecNumber evidence="10">2.7.1.90</ecNumber>
    </recommendedName>
    <alternativeName>
        <fullName evidence="10">6-phosphofructokinase, pyrophosphate dependent</fullName>
    </alternativeName>
    <alternativeName>
        <fullName evidence="10">PPi-dependent phosphofructokinase</fullName>
        <shortName evidence="10">PPi-PFK</shortName>
    </alternativeName>
    <alternativeName>
        <fullName evidence="10">Pyrophosphate-dependent 6-phosphofructose-1-kinase</fullName>
    </alternativeName>
</protein>
<feature type="binding site" evidence="10">
    <location>
        <position position="242"/>
    </location>
    <ligand>
        <name>substrate</name>
    </ligand>
</feature>
<dbReference type="GO" id="GO:0006002">
    <property type="term" value="P:fructose 6-phosphate metabolic process"/>
    <property type="evidence" value="ECO:0007669"/>
    <property type="project" value="InterPro"/>
</dbReference>
<evidence type="ECO:0000256" key="6">
    <source>
        <dbReference type="ARBA" id="ARBA00022777"/>
    </source>
</evidence>
<feature type="binding site" evidence="10">
    <location>
        <position position="109"/>
    </location>
    <ligand>
        <name>Mg(2+)</name>
        <dbReference type="ChEBI" id="CHEBI:18420"/>
        <note>catalytic</note>
    </ligand>
</feature>
<feature type="binding site" evidence="10">
    <location>
        <begin position="184"/>
        <end position="186"/>
    </location>
    <ligand>
        <name>substrate</name>
    </ligand>
</feature>
<dbReference type="PIRSF" id="PIRSF036483">
    <property type="entry name" value="PFK_XF0274"/>
    <property type="match status" value="1"/>
</dbReference>
<dbReference type="AlphaFoldDB" id="A0AA42BCG0"/>
<evidence type="ECO:0000256" key="3">
    <source>
        <dbReference type="ARBA" id="ARBA00022490"/>
    </source>
</evidence>
<evidence type="ECO:0000256" key="5">
    <source>
        <dbReference type="ARBA" id="ARBA00022723"/>
    </source>
</evidence>
<evidence type="ECO:0000259" key="11">
    <source>
        <dbReference type="Pfam" id="PF00365"/>
    </source>
</evidence>
<dbReference type="Proteomes" id="UP001165306">
    <property type="component" value="Unassembled WGS sequence"/>
</dbReference>
<comment type="subcellular location">
    <subcellularLocation>
        <location evidence="10">Cytoplasm</location>
    </subcellularLocation>
</comment>
<organism evidence="12 13">
    <name type="scientific">Thermalbibacter longus</name>
    <dbReference type="NCBI Taxonomy" id="2951981"/>
    <lineage>
        <taxon>Bacteria</taxon>
        <taxon>Pseudomonadati</taxon>
        <taxon>Thermomicrobiota</taxon>
        <taxon>Thermomicrobia</taxon>
        <taxon>Thermomicrobiales</taxon>
        <taxon>Thermomicrobiaceae</taxon>
        <taxon>Thermalbibacter</taxon>
    </lineage>
</organism>
<evidence type="ECO:0000313" key="13">
    <source>
        <dbReference type="Proteomes" id="UP001165306"/>
    </source>
</evidence>
<reference evidence="12" key="1">
    <citation type="submission" date="2022-06" db="EMBL/GenBank/DDBJ databases">
        <title>CFH 74404 Thermomicrobiaceae sp.</title>
        <authorList>
            <person name="Ming H."/>
            <person name="Li W.-J."/>
            <person name="Zhao Z."/>
        </authorList>
    </citation>
    <scope>NUCLEOTIDE SEQUENCE</scope>
    <source>
        <strain evidence="12">CFH 74404</strain>
    </source>
</reference>
<dbReference type="GO" id="GO:0009749">
    <property type="term" value="P:response to glucose"/>
    <property type="evidence" value="ECO:0007669"/>
    <property type="project" value="TreeGrafter"/>
</dbReference>
<comment type="subunit">
    <text evidence="10">Homodimer.</text>
</comment>
<comment type="cofactor">
    <cofactor evidence="1 10">
        <name>Mg(2+)</name>
        <dbReference type="ChEBI" id="CHEBI:18420"/>
    </cofactor>
</comment>
<feature type="site" description="Important for catalytic activity and substrate specificity; stabilizes the transition state when the phosphoryl donor is PPi; prevents ATP from binding by mimicking the alpha-phosphate group of ATP" evidence="10">
    <location>
        <position position="110"/>
    </location>
</feature>
<evidence type="ECO:0000256" key="10">
    <source>
        <dbReference type="HAMAP-Rule" id="MF_01978"/>
    </source>
</evidence>
<dbReference type="InterPro" id="IPR035966">
    <property type="entry name" value="PKF_sf"/>
</dbReference>
<name>A0AA42BCG0_9BACT</name>
<comment type="pathway">
    <text evidence="10">Carbohydrate degradation; glycolysis; D-glyceraldehyde 3-phosphate and glycerone phosphate from D-glucose: step 3/4.</text>
</comment>
<dbReference type="InterPro" id="IPR000023">
    <property type="entry name" value="Phosphofructokinase_dom"/>
</dbReference>
<keyword evidence="5 10" id="KW-0479">Metal-binding</keyword>
<dbReference type="InterPro" id="IPR022953">
    <property type="entry name" value="ATP_PFK"/>
</dbReference>
<keyword evidence="8 10" id="KW-0324">Glycolysis</keyword>
<dbReference type="HAMAP" id="MF_01978">
    <property type="entry name" value="Phosphofructokinase_II_B2"/>
    <property type="match status" value="1"/>
</dbReference>
<dbReference type="NCBIfam" id="NF010675">
    <property type="entry name" value="PRK14072.1"/>
    <property type="match status" value="1"/>
</dbReference>
<feature type="domain" description="Phosphofructokinase" evidence="11">
    <location>
        <begin position="7"/>
        <end position="321"/>
    </location>
</feature>
<keyword evidence="7 10" id="KW-0460">Magnesium</keyword>
<keyword evidence="3 10" id="KW-0963">Cytoplasm</keyword>
<gene>
    <name evidence="10" type="primary">pfp</name>
    <name evidence="12" type="ORF">NET02_06180</name>
</gene>
<comment type="activity regulation">
    <text evidence="10">Non-allosteric.</text>
</comment>
<dbReference type="PANTHER" id="PTHR43650">
    <property type="entry name" value="PYROPHOSPHATE--FRUCTOSE 6-PHOSPHATE 1-PHOSPHOTRANSFERASE"/>
    <property type="match status" value="1"/>
</dbReference>
<keyword evidence="6 10" id="KW-0418">Kinase</keyword>
<proteinExistence type="inferred from homology"/>
<dbReference type="RefSeq" id="WP_284056508.1">
    <property type="nucleotide sequence ID" value="NZ_JAMSLR010000003.1"/>
</dbReference>
<comment type="caution">
    <text evidence="10">Lacks conserved residue(s) required for the propagation of feature annotation.</text>
</comment>
<dbReference type="Gene3D" id="3.40.50.450">
    <property type="match status" value="1"/>
</dbReference>
<evidence type="ECO:0000256" key="4">
    <source>
        <dbReference type="ARBA" id="ARBA00022679"/>
    </source>
</evidence>
<dbReference type="GO" id="GO:0046872">
    <property type="term" value="F:metal ion binding"/>
    <property type="evidence" value="ECO:0007669"/>
    <property type="project" value="UniProtKB-KW"/>
</dbReference>
<dbReference type="PRINTS" id="PR00476">
    <property type="entry name" value="PHFRCTKINASE"/>
</dbReference>
<evidence type="ECO:0000256" key="8">
    <source>
        <dbReference type="ARBA" id="ARBA00023152"/>
    </source>
</evidence>
<evidence type="ECO:0000256" key="1">
    <source>
        <dbReference type="ARBA" id="ARBA00001946"/>
    </source>
</evidence>
<accession>A0AA42BCG0</accession>
<comment type="function">
    <text evidence="2 10">Catalyzes the phosphorylation of D-fructose 6-phosphate, the first committing step of glycolysis. Uses inorganic phosphate (PPi) as phosphoryl donor instead of ATP like common ATP-dependent phosphofructokinases (ATP-PFKs), which renders the reaction reversible, and can thus function both in glycolysis and gluconeogenesis. Consistently, PPi-PFK can replace the enzymes of both the forward (ATP-PFK) and reverse (fructose-bisphosphatase (FBPase)) reactions.</text>
</comment>
<dbReference type="PANTHER" id="PTHR43650:SF1">
    <property type="entry name" value="PYROPHOSPHATE--FRUCTOSE 6-PHOSPHATE 1-PHOSPHOTRANSFERASE SUBUNIT BETA 2"/>
    <property type="match status" value="1"/>
</dbReference>
<feature type="binding site" evidence="10">
    <location>
        <position position="14"/>
    </location>
    <ligand>
        <name>diphosphate</name>
        <dbReference type="ChEBI" id="CHEBI:33019"/>
    </ligand>
</feature>
<comment type="similarity">
    <text evidence="10">Belongs to the phosphofructokinase type A (PFKA) family. PPi-dependent PFK group II subfamily. Clade 'B2' sub-subfamily.</text>
</comment>